<dbReference type="InterPro" id="IPR051329">
    <property type="entry name" value="NIR_SIR_4Fe-4S"/>
</dbReference>
<evidence type="ECO:0000256" key="7">
    <source>
        <dbReference type="ARBA" id="ARBA00023002"/>
    </source>
</evidence>
<evidence type="ECO:0000256" key="9">
    <source>
        <dbReference type="ARBA" id="ARBA00023014"/>
    </source>
</evidence>
<keyword evidence="8" id="KW-0408">Iron</keyword>
<dbReference type="Gene3D" id="3.30.413.10">
    <property type="entry name" value="Sulfite Reductase Hemoprotein, domain 1"/>
    <property type="match status" value="2"/>
</dbReference>
<comment type="similarity">
    <text evidence="2">Belongs to the nitrite and sulfite reductase 4Fe-4S domain family.</text>
</comment>
<comment type="caution">
    <text evidence="15">The sequence shown here is derived from an EMBL/GenBank/DDBJ whole genome shotgun (WGS) entry which is preliminary data.</text>
</comment>
<dbReference type="Proteomes" id="UP000661112">
    <property type="component" value="Unassembled WGS sequence"/>
</dbReference>
<dbReference type="EMBL" id="JACJSG010000043">
    <property type="protein sequence ID" value="MBD2503983.1"/>
    <property type="molecule type" value="Genomic_DNA"/>
</dbReference>
<keyword evidence="7" id="KW-0560">Oxidoreductase</keyword>
<dbReference type="NCBIfam" id="TIGR02435">
    <property type="entry name" value="CobG"/>
    <property type="match status" value="1"/>
</dbReference>
<dbReference type="Pfam" id="PF03460">
    <property type="entry name" value="NIR_SIR_ferr"/>
    <property type="match status" value="2"/>
</dbReference>
<sequence length="741" mass="79792">MPIPRVYNLLPASHGEGVLVLLSAFTPCPGLFYATPAQDGILSRIRIPGGMIDSKQCQAIADIADQYGGGYIDVTNRANIQIREIRGNIDSPVLKQLQDLGLGASNTGVDQIRNIMTSPTAGIDKHELIDTRPFVKTWDNYINEHSALAGLSAKFSVCFDGGGLSVSDRPNDITFIAILVDGSVYFRLCLSMGAKGTPPVDTGILLSPTACLPVLAALADVYLAHSDISSQRQPRLREVINSIGLNSYLQEAEKRLPFALERKNLTPLPPSLQGKGEKENHYSLPRKGEKENHYSPLLVGEGLGERSTNYHHIGIHPQRQQGLYYIGIVLPLGRLDTKQLRGLAQLSSKYGSGIRLTPWQNLLLTDIAQAQLTDVQNQILGLGLDFSPANIQSGLVACSGNQGCAAAATDTKGHALALADYLQSLVTLEQPVNIHFSGCEKSCAQHNKGDITLLGVNYGTGERYQVFVGGGDSKDKFGHQLYQDVAVAELPTLIERILKLYKSQQLNPDECLGKFAHRYGYTQLKQLLSRPNPMSDYIRNANEIYRHSFAIIRSEANLDILPPDIAKVAVRLIHACGMTDIVTDLGYSTTAAQAGRAALAAGAPILCDCRMVADGVTRRRLPANNEVICTLNEPQVPELAQKLGNTRSAAALELWKPHIRGAVVAIGNAPTALFRLLEMLDAGCPKPAVILGFPVGFVGAAESKAVLAADSRNVPFMTLHGRRGGSAIAAAAVNALATEEE</sequence>
<protein>
    <submittedName>
        <fullName evidence="15">Precorrin-8X methylmutase</fullName>
        <ecNumber evidence="15">5.4.99.61</ecNumber>
    </submittedName>
</protein>
<keyword evidence="16" id="KW-1185">Reference proteome</keyword>
<evidence type="ECO:0000256" key="2">
    <source>
        <dbReference type="ARBA" id="ARBA00010429"/>
    </source>
</evidence>
<dbReference type="EC" id="5.4.99.61" evidence="15"/>
<keyword evidence="5" id="KW-0349">Heme</keyword>
<reference evidence="15 16" key="1">
    <citation type="journal article" date="2020" name="ISME J.">
        <title>Comparative genomics reveals insights into cyanobacterial evolution and habitat adaptation.</title>
        <authorList>
            <person name="Chen M.Y."/>
            <person name="Teng W.K."/>
            <person name="Zhao L."/>
            <person name="Hu C.X."/>
            <person name="Zhou Y.K."/>
            <person name="Han B.P."/>
            <person name="Song L.R."/>
            <person name="Shu W.S."/>
        </authorList>
    </citation>
    <scope>NUCLEOTIDE SEQUENCE [LARGE SCALE GENOMIC DNA]</scope>
    <source>
        <strain evidence="15 16">FACHB-119</strain>
    </source>
</reference>
<evidence type="ECO:0000313" key="15">
    <source>
        <dbReference type="EMBL" id="MBD2503983.1"/>
    </source>
</evidence>
<dbReference type="InterPro" id="IPR006067">
    <property type="entry name" value="NO2/SO3_Rdtase_4Fe4S_dom"/>
</dbReference>
<dbReference type="InterPro" id="IPR045854">
    <property type="entry name" value="NO2/SO3_Rdtase_4Fe4S_sf"/>
</dbReference>
<evidence type="ECO:0000313" key="16">
    <source>
        <dbReference type="Proteomes" id="UP000661112"/>
    </source>
</evidence>
<name>A0ABR8DBX8_9NOST</name>
<dbReference type="InterPro" id="IPR036136">
    <property type="entry name" value="Nit/Sulf_reduc_fer-like_dom_sf"/>
</dbReference>
<keyword evidence="6" id="KW-0479">Metal-binding</keyword>
<evidence type="ECO:0000256" key="3">
    <source>
        <dbReference type="ARBA" id="ARBA00022485"/>
    </source>
</evidence>
<organism evidence="15 16">
    <name type="scientific">Anabaena azotica FACHB-119</name>
    <dbReference type="NCBI Taxonomy" id="947527"/>
    <lineage>
        <taxon>Bacteria</taxon>
        <taxon>Bacillati</taxon>
        <taxon>Cyanobacteriota</taxon>
        <taxon>Cyanophyceae</taxon>
        <taxon>Nostocales</taxon>
        <taxon>Nostocaceae</taxon>
        <taxon>Anabaena</taxon>
        <taxon>Anabaena azotica</taxon>
    </lineage>
</organism>
<dbReference type="InterPro" id="IPR006066">
    <property type="entry name" value="NO2/SO3_Rdtase_FeS/sirohaem_BS"/>
</dbReference>
<dbReference type="Pfam" id="PF02570">
    <property type="entry name" value="CbiC"/>
    <property type="match status" value="1"/>
</dbReference>
<dbReference type="PROSITE" id="PS00365">
    <property type="entry name" value="NIR_SIR"/>
    <property type="match status" value="1"/>
</dbReference>
<evidence type="ECO:0000256" key="8">
    <source>
        <dbReference type="ARBA" id="ARBA00023004"/>
    </source>
</evidence>
<dbReference type="SUPFAM" id="SSF63965">
    <property type="entry name" value="Precorrin-8X methylmutase CbiC/CobH"/>
    <property type="match status" value="1"/>
</dbReference>
<evidence type="ECO:0000256" key="4">
    <source>
        <dbReference type="ARBA" id="ARBA00022573"/>
    </source>
</evidence>
<evidence type="ECO:0000259" key="12">
    <source>
        <dbReference type="Pfam" id="PF01077"/>
    </source>
</evidence>
<keyword evidence="9" id="KW-0411">Iron-sulfur</keyword>
<keyword evidence="3" id="KW-0004">4Fe-4S</keyword>
<feature type="domain" description="Nitrite/sulphite reductase 4Fe-4S" evidence="12">
    <location>
        <begin position="396"/>
        <end position="529"/>
    </location>
</feature>
<feature type="region of interest" description="Disordered" evidence="11">
    <location>
        <begin position="267"/>
        <end position="287"/>
    </location>
</feature>
<evidence type="ECO:0000256" key="10">
    <source>
        <dbReference type="ARBA" id="ARBA00023235"/>
    </source>
</evidence>
<evidence type="ECO:0000259" key="13">
    <source>
        <dbReference type="Pfam" id="PF02570"/>
    </source>
</evidence>
<evidence type="ECO:0000256" key="6">
    <source>
        <dbReference type="ARBA" id="ARBA00022723"/>
    </source>
</evidence>
<evidence type="ECO:0000259" key="14">
    <source>
        <dbReference type="Pfam" id="PF03460"/>
    </source>
</evidence>
<dbReference type="Gene3D" id="3.90.480.10">
    <property type="entry name" value="Sulfite Reductase Hemoprotein,Domain 2"/>
    <property type="match status" value="1"/>
</dbReference>
<evidence type="ECO:0000256" key="1">
    <source>
        <dbReference type="ARBA" id="ARBA00004953"/>
    </source>
</evidence>
<keyword evidence="10 15" id="KW-0413">Isomerase</keyword>
<dbReference type="InterPro" id="IPR012798">
    <property type="entry name" value="Cbl_synth_CobG-like"/>
</dbReference>
<accession>A0ABR8DBX8</accession>
<dbReference type="SUPFAM" id="SSF56014">
    <property type="entry name" value="Nitrite and sulphite reductase 4Fe-4S domain-like"/>
    <property type="match status" value="2"/>
</dbReference>
<feature type="domain" description="Nitrite/Sulfite reductase ferredoxin-like" evidence="14">
    <location>
        <begin position="316"/>
        <end position="379"/>
    </location>
</feature>
<evidence type="ECO:0000256" key="5">
    <source>
        <dbReference type="ARBA" id="ARBA00022617"/>
    </source>
</evidence>
<dbReference type="GO" id="GO:0016993">
    <property type="term" value="F:precorrin-8X methylmutase activity"/>
    <property type="evidence" value="ECO:0007669"/>
    <property type="project" value="UniProtKB-EC"/>
</dbReference>
<dbReference type="Pfam" id="PF01077">
    <property type="entry name" value="NIR_SIR"/>
    <property type="match status" value="2"/>
</dbReference>
<dbReference type="InterPro" id="IPR003722">
    <property type="entry name" value="Cbl_synth_CobH/CbiC"/>
</dbReference>
<dbReference type="SUPFAM" id="SSF55124">
    <property type="entry name" value="Nitrite/Sulfite reductase N-terminal domain-like"/>
    <property type="match status" value="2"/>
</dbReference>
<evidence type="ECO:0000256" key="11">
    <source>
        <dbReference type="SAM" id="MobiDB-lite"/>
    </source>
</evidence>
<feature type="compositionally biased region" description="Basic and acidic residues" evidence="11">
    <location>
        <begin position="275"/>
        <end position="287"/>
    </location>
</feature>
<comment type="pathway">
    <text evidence="1">Cofactor biosynthesis; adenosylcobalamin biosynthesis.</text>
</comment>
<gene>
    <name evidence="15" type="ORF">H6G83_25805</name>
</gene>
<dbReference type="PANTHER" id="PTHR32439">
    <property type="entry name" value="FERREDOXIN--NITRITE REDUCTASE, CHLOROPLASTIC"/>
    <property type="match status" value="1"/>
</dbReference>
<dbReference type="PANTHER" id="PTHR32439:SF0">
    <property type="entry name" value="FERREDOXIN--NITRITE REDUCTASE, CHLOROPLASTIC"/>
    <property type="match status" value="1"/>
</dbReference>
<proteinExistence type="inferred from homology"/>
<feature type="domain" description="Nitrite/Sulfite reductase ferredoxin-like" evidence="14">
    <location>
        <begin position="40"/>
        <end position="87"/>
    </location>
</feature>
<feature type="domain" description="Nitrite/sulphite reductase 4Fe-4S" evidence="12">
    <location>
        <begin position="109"/>
        <end position="257"/>
    </location>
</feature>
<dbReference type="InterPro" id="IPR005117">
    <property type="entry name" value="NiRdtase/SiRdtase_haem-b_fer"/>
</dbReference>
<dbReference type="Gene3D" id="3.40.50.10230">
    <property type="entry name" value="Cobalamin biosynthesis CobH/CbiC, precorrin-8X methylmutase"/>
    <property type="match status" value="1"/>
</dbReference>
<dbReference type="InterPro" id="IPR036588">
    <property type="entry name" value="CobH/CbiC_sf"/>
</dbReference>
<dbReference type="NCBIfam" id="NF006136">
    <property type="entry name" value="PRK08285.1"/>
    <property type="match status" value="1"/>
</dbReference>
<keyword evidence="4" id="KW-0169">Cobalamin biosynthesis</keyword>
<feature type="domain" description="Cobalamin biosynthesis precorrin-8X methylmutase CobH/CbiC" evidence="13">
    <location>
        <begin position="543"/>
        <end position="738"/>
    </location>
</feature>